<dbReference type="Proteomes" id="UP000790787">
    <property type="component" value="Chromosome 13"/>
</dbReference>
<dbReference type="PANTHER" id="PTHR34222">
    <property type="entry name" value="GAG_PRE-INTEGRS DOMAIN-CONTAINING PROTEIN"/>
    <property type="match status" value="1"/>
</dbReference>
<dbReference type="AlphaFoldDB" id="A0A1S4A6W5"/>
<dbReference type="OrthoDB" id="1304282at2759"/>
<dbReference type="RefSeq" id="XP_016472388.2">
    <property type="nucleotide sequence ID" value="XM_016616902.2"/>
</dbReference>
<organism evidence="1 2">
    <name type="scientific">Nicotiana tabacum</name>
    <name type="common">Common tobacco</name>
    <dbReference type="NCBI Taxonomy" id="4097"/>
    <lineage>
        <taxon>Eukaryota</taxon>
        <taxon>Viridiplantae</taxon>
        <taxon>Streptophyta</taxon>
        <taxon>Embryophyta</taxon>
        <taxon>Tracheophyta</taxon>
        <taxon>Spermatophyta</taxon>
        <taxon>Magnoliopsida</taxon>
        <taxon>eudicotyledons</taxon>
        <taxon>Gunneridae</taxon>
        <taxon>Pentapetalae</taxon>
        <taxon>asterids</taxon>
        <taxon>lamiids</taxon>
        <taxon>Solanales</taxon>
        <taxon>Solanaceae</taxon>
        <taxon>Nicotianoideae</taxon>
        <taxon>Nicotianeae</taxon>
        <taxon>Nicotiana</taxon>
    </lineage>
</organism>
<proteinExistence type="predicted"/>
<dbReference type="GeneID" id="107794407"/>
<dbReference type="RefSeq" id="XP_016472388.1">
    <property type="nucleotide sequence ID" value="XM_016616902.1"/>
</dbReference>
<evidence type="ECO:0000313" key="2">
    <source>
        <dbReference type="RefSeq" id="XP_016472388.2"/>
    </source>
</evidence>
<keyword evidence="1" id="KW-1185">Reference proteome</keyword>
<protein>
    <submittedName>
        <fullName evidence="2">Uncharacterized protein LOC107794407 isoform X1</fullName>
    </submittedName>
</protein>
<evidence type="ECO:0000313" key="1">
    <source>
        <dbReference type="Proteomes" id="UP000790787"/>
    </source>
</evidence>
<reference evidence="2" key="2">
    <citation type="submission" date="2025-08" db="UniProtKB">
        <authorList>
            <consortium name="RefSeq"/>
        </authorList>
    </citation>
    <scope>IDENTIFICATION</scope>
    <source>
        <tissue evidence="2">Leaf</tissue>
    </source>
</reference>
<dbReference type="PANTHER" id="PTHR34222:SF82">
    <property type="entry name" value="CCHC-TYPE DOMAIN-CONTAINING PROTEIN"/>
    <property type="match status" value="1"/>
</dbReference>
<gene>
    <name evidence="2" type="primary">LOC107794407</name>
</gene>
<name>A0A1S4A6W5_TOBAC</name>
<reference evidence="1" key="1">
    <citation type="journal article" date="2014" name="Nat. Commun.">
        <title>The tobacco genome sequence and its comparison with those of tomato and potato.</title>
        <authorList>
            <person name="Sierro N."/>
            <person name="Battey J.N."/>
            <person name="Ouadi S."/>
            <person name="Bakaher N."/>
            <person name="Bovet L."/>
            <person name="Willig A."/>
            <person name="Goepfert S."/>
            <person name="Peitsch M.C."/>
            <person name="Ivanov N.V."/>
        </authorList>
    </citation>
    <scope>NUCLEOTIDE SEQUENCE [LARGE SCALE GENOMIC DNA]</scope>
</reference>
<accession>A0A1S4A6W5</accession>
<sequence length="141" mass="15527">MTRPVPNINQAYTMIINMECQIRNNAIVGVGDPTALLSNRAPTSIYNRGYKPKNNFEKSSLQCDFCHLKGHTINNCYKLHGYPNDFRGKKVEGGTPDSKAGGGSSATTSAPSAPLFNQDQYNQILQMLNKGALHYECDGDR</sequence>